<keyword evidence="6" id="KW-1133">Transmembrane helix</keyword>
<dbReference type="InterPro" id="IPR010910">
    <property type="entry name" value="Nitrate/nitrite_sensing_bac"/>
</dbReference>
<feature type="coiled-coil region" evidence="5">
    <location>
        <begin position="591"/>
        <end position="618"/>
    </location>
</feature>
<dbReference type="Pfam" id="PF00015">
    <property type="entry name" value="MCPsignal"/>
    <property type="match status" value="1"/>
</dbReference>
<gene>
    <name evidence="10" type="ORF">GCM10022228_07280</name>
</gene>
<dbReference type="Gene3D" id="1.10.287.950">
    <property type="entry name" value="Methyl-accepting chemotaxis protein"/>
    <property type="match status" value="1"/>
</dbReference>
<evidence type="ECO:0000313" key="11">
    <source>
        <dbReference type="Proteomes" id="UP001500133"/>
    </source>
</evidence>
<reference evidence="11" key="1">
    <citation type="journal article" date="2019" name="Int. J. Syst. Evol. Microbiol.">
        <title>The Global Catalogue of Microorganisms (GCM) 10K type strain sequencing project: providing services to taxonomists for standard genome sequencing and annotation.</title>
        <authorList>
            <consortium name="The Broad Institute Genomics Platform"/>
            <consortium name="The Broad Institute Genome Sequencing Center for Infectious Disease"/>
            <person name="Wu L."/>
            <person name="Ma J."/>
        </authorList>
    </citation>
    <scope>NUCLEOTIDE SEQUENCE [LARGE SCALE GENOMIC DNA]</scope>
    <source>
        <strain evidence="11">JCM 16914</strain>
    </source>
</reference>
<dbReference type="Proteomes" id="UP001500133">
    <property type="component" value="Unassembled WGS sequence"/>
</dbReference>
<dbReference type="PROSITE" id="PS50111">
    <property type="entry name" value="CHEMOTAXIS_TRANSDUC_2"/>
    <property type="match status" value="1"/>
</dbReference>
<dbReference type="InterPro" id="IPR013587">
    <property type="entry name" value="Nitrate/nitrite_sensing"/>
</dbReference>
<evidence type="ECO:0000256" key="4">
    <source>
        <dbReference type="PROSITE-ProRule" id="PRU00284"/>
    </source>
</evidence>
<dbReference type="PROSITE" id="PS50906">
    <property type="entry name" value="NIT"/>
    <property type="match status" value="1"/>
</dbReference>
<dbReference type="PROSITE" id="PS50885">
    <property type="entry name" value="HAMP"/>
    <property type="match status" value="1"/>
</dbReference>
<feature type="domain" description="NIT" evidence="9">
    <location>
        <begin position="54"/>
        <end position="304"/>
    </location>
</feature>
<dbReference type="InterPro" id="IPR004089">
    <property type="entry name" value="MCPsignal_dom"/>
</dbReference>
<feature type="domain" description="Methyl-accepting transducer" evidence="7">
    <location>
        <begin position="391"/>
        <end position="620"/>
    </location>
</feature>
<sequence>MMHLLHRISMGRKFLLTLLLPLLALAWFAGSGIVERQRLVTNLDSLQSMAVLARHAGNLVHQLQRERGRSAAFMGRGDDAAASRLRDQYTASDRALSAYLEEQNAMRSAALDDALVRRMRTIEQQLSALDDLRTNVQNQNIDVADAVDRYTRTNGTLLTLVSRLTHMSMNADIARQLGAYVLLLKAKELAGVERALLANVFSADQMRPSVYQRLLAMQGQETAYWESFRVVADSSARQRLDDFLSGEEVKKATQLREVALTQGVAGGYGIDPVRWFDQQTSKIDRLKVLEDRLASSVMAKANRLKEKARQDLIGYLVVAVAAASFAVLTMTFIVQSIVRALHSALQDINQRGGDLTRRVAVPGSDELSQLYAAFNSASAETEALVGRVQRSAQSVEQASGEIAKGNQNLAQRTEEQSASLVETASSMEQIAATVRHTADNTRQVESMTGKMVSEADDASRVAERASQAMEEIHTANQEVTSIVKAIDSIAFQTNLLALNASVEAARAGEHGRGFAVVAAEVRKLASRSAEEAEQIRQLVANNVARISEGQALVNNTSATLDSITHEIRQAAELIRDVSAATGEQSAGIEQINKAVAELEEVTQQNAALVEQVAAASRSLDEQAGEMAQMISHYTVSDAAETQRLPGQPSAS</sequence>
<dbReference type="SMART" id="SM00283">
    <property type="entry name" value="MA"/>
    <property type="match status" value="1"/>
</dbReference>
<dbReference type="EMBL" id="BAAAZT010000028">
    <property type="protein sequence ID" value="GAA3899321.1"/>
    <property type="molecule type" value="Genomic_DNA"/>
</dbReference>
<keyword evidence="6" id="KW-0472">Membrane</keyword>
<keyword evidence="6" id="KW-0812">Transmembrane</keyword>
<feature type="transmembrane region" description="Helical" evidence="6">
    <location>
        <begin position="312"/>
        <end position="334"/>
    </location>
</feature>
<protein>
    <submittedName>
        <fullName evidence="10">Methyl-accepting chemotaxis protein</fullName>
    </submittedName>
</protein>
<evidence type="ECO:0000256" key="5">
    <source>
        <dbReference type="SAM" id="Coils"/>
    </source>
</evidence>
<evidence type="ECO:0000256" key="2">
    <source>
        <dbReference type="ARBA" id="ARBA00023224"/>
    </source>
</evidence>
<dbReference type="InterPro" id="IPR051310">
    <property type="entry name" value="MCP_chemotaxis"/>
</dbReference>
<keyword evidence="1" id="KW-0145">Chemotaxis</keyword>
<name>A0ABP7LGQ8_9GAMM</name>
<keyword evidence="5" id="KW-0175">Coiled coil</keyword>
<keyword evidence="11" id="KW-1185">Reference proteome</keyword>
<evidence type="ECO:0000259" key="8">
    <source>
        <dbReference type="PROSITE" id="PS50885"/>
    </source>
</evidence>
<keyword evidence="2 4" id="KW-0807">Transducer</keyword>
<dbReference type="CDD" id="cd06225">
    <property type="entry name" value="HAMP"/>
    <property type="match status" value="1"/>
</dbReference>
<comment type="caution">
    <text evidence="10">The sequence shown here is derived from an EMBL/GenBank/DDBJ whole genome shotgun (WGS) entry which is preliminary data.</text>
</comment>
<dbReference type="SUPFAM" id="SSF58104">
    <property type="entry name" value="Methyl-accepting chemotaxis protein (MCP) signaling domain"/>
    <property type="match status" value="1"/>
</dbReference>
<dbReference type="PANTHER" id="PTHR43531:SF11">
    <property type="entry name" value="METHYL-ACCEPTING CHEMOTAXIS PROTEIN 3"/>
    <property type="match status" value="1"/>
</dbReference>
<dbReference type="InterPro" id="IPR003660">
    <property type="entry name" value="HAMP_dom"/>
</dbReference>
<dbReference type="Pfam" id="PF08376">
    <property type="entry name" value="NIT"/>
    <property type="match status" value="1"/>
</dbReference>
<evidence type="ECO:0000256" key="1">
    <source>
        <dbReference type="ARBA" id="ARBA00022500"/>
    </source>
</evidence>
<dbReference type="PRINTS" id="PR00260">
    <property type="entry name" value="CHEMTRNSDUCR"/>
</dbReference>
<comment type="similarity">
    <text evidence="3">Belongs to the methyl-accepting chemotaxis (MCP) protein family.</text>
</comment>
<accession>A0ABP7LGQ8</accession>
<evidence type="ECO:0000256" key="3">
    <source>
        <dbReference type="ARBA" id="ARBA00029447"/>
    </source>
</evidence>
<dbReference type="SMART" id="SM00304">
    <property type="entry name" value="HAMP"/>
    <property type="match status" value="2"/>
</dbReference>
<evidence type="ECO:0000313" key="10">
    <source>
        <dbReference type="EMBL" id="GAA3899321.1"/>
    </source>
</evidence>
<dbReference type="RefSeq" id="WP_344702432.1">
    <property type="nucleotide sequence ID" value="NZ_BAAAZT010000028.1"/>
</dbReference>
<dbReference type="InterPro" id="IPR004090">
    <property type="entry name" value="Chemotax_Me-accpt_rcpt"/>
</dbReference>
<feature type="coiled-coil region" evidence="5">
    <location>
        <begin position="119"/>
        <end position="149"/>
    </location>
</feature>
<evidence type="ECO:0000259" key="7">
    <source>
        <dbReference type="PROSITE" id="PS50111"/>
    </source>
</evidence>
<proteinExistence type="inferred from homology"/>
<feature type="domain" description="HAMP" evidence="8">
    <location>
        <begin position="338"/>
        <end position="386"/>
    </location>
</feature>
<evidence type="ECO:0000259" key="9">
    <source>
        <dbReference type="PROSITE" id="PS50906"/>
    </source>
</evidence>
<dbReference type="Pfam" id="PF00672">
    <property type="entry name" value="HAMP"/>
    <property type="match status" value="1"/>
</dbReference>
<organism evidence="10 11">
    <name type="scientific">Halomonas cibimaris</name>
    <dbReference type="NCBI Taxonomy" id="657012"/>
    <lineage>
        <taxon>Bacteria</taxon>
        <taxon>Pseudomonadati</taxon>
        <taxon>Pseudomonadota</taxon>
        <taxon>Gammaproteobacteria</taxon>
        <taxon>Oceanospirillales</taxon>
        <taxon>Halomonadaceae</taxon>
        <taxon>Halomonas</taxon>
    </lineage>
</organism>
<evidence type="ECO:0000256" key="6">
    <source>
        <dbReference type="SAM" id="Phobius"/>
    </source>
</evidence>
<dbReference type="PANTHER" id="PTHR43531">
    <property type="entry name" value="PROTEIN ICFG"/>
    <property type="match status" value="1"/>
</dbReference>
<dbReference type="CDD" id="cd11386">
    <property type="entry name" value="MCP_signal"/>
    <property type="match status" value="1"/>
</dbReference>